<evidence type="ECO:0000256" key="3">
    <source>
        <dbReference type="SAM" id="SignalP"/>
    </source>
</evidence>
<dbReference type="PROSITE" id="PS50234">
    <property type="entry name" value="VWFA"/>
    <property type="match status" value="1"/>
</dbReference>
<feature type="region of interest" description="Disordered" evidence="1">
    <location>
        <begin position="1125"/>
        <end position="1155"/>
    </location>
</feature>
<sequence>MKSKIKKRLIAFMLCMVLVLSSATSAFADEPQNTDSQSQAEVVTEPAADEPQNTDSQSQVEVVTEPAADEATEDTTTEDTTTEDTTTEDTTTEDTTTEDVSTENTITEDVSDTPDIEIPSKKEWSVQVGNATVKVNGSADALPADAQLSVTEITSEDEVKEIEKAVEEKAIEEQFSIKNIFSYDIKFLVNGSEVQPTTPVQVSVDTPEITSSENAAVLHVDDNNVAEDMKGAVDGEGKVVFDAPHFSKYVIVQKGNSKVNVTIEYYDDTQNSKPMIYASKKELSPGESISNYDIADNWKINLAAKSTTDGNFERISDLNEIKFVSDCTIKVYYTPKDETIAGSTKFYDYTVKAGARNGTYYSFNQLTNDKSPNIVNNQKLIAGSNSNDPNVNQNYQEYQKYKISLKDSNNDTKDANCYTGGSSTIPGLLKEIDDSGNVIFNYAEPGFFVDSDYSIQFGGYIFGEKRNLRKVYDDYTLEFKRKGDTYTLNGVRNRSGDWVTGAGNNFYPLDSVLPSYEESQRSHNYYFGMRYDVTFKIGDYVGPLNYKFTGDDDLWVVLDGKKIVIDLGGIHSAAGKTVDLWYYIGQAANLTEAQKQQNHTLTILYMERGAGESNCQMEFTLPSAKIQQVDQTQMTNISFYKTDAEGNGLPGAQFSLTNDSTQATMPAVSDSEGLVQFQQLVAGTYTLTETQAPKGYVTPTTSWKVKVTADSNKNLSAKIYLADGRELGKLTGDEYQIINSASTPVQPPTPGIVETKKELSHEKYIAKNKDGTYNLTLNVSGAVGSESYANKLDVLFVMDTSNSMMREMNSKNDLNDYTTNENSRFFNQQKAVEAAVAKLKSKKNVDAQFAVVSFDTQAGIETEWTKDSIKYPTKVGNYPYPGGYYYGKQAGGTNYEAGLIKAKQLLDSGRTDATKIVVFLSDGDPTFYYKKDSQGNITGIGGGDGNSYSDTAMANAQTQLSKMSMNYFYTVGVGPEDSYNHLSSLISNAPSGTVKGSYNGTDSSNLKNAFDSIIRDATELLCTEVTVTDTLTDEVELADQKLQVVVKDETGKVINKLKNASGNEAAVSKIITVSTAKDSDGKTQIIMRFEPSYKLESGYTYYVTAKIRPTTKAYLEYQNGSYTGTGDKNTDEYLGTGKKPGNDTRNNGTSSEQNGFYSNVSANVTYKYNNKTYTKPYAKPVIQVNDSTVSHTVDKKWENDSDKVAVDVELKAYVTKAADSEINDDNPKYLTSEDVKTLPTSMKVNLSGTNQWTHTWDNLPDTYYYETTDGIKQTDIHYTVEEVQTDATKAFYGQVTESSDGMTTTILNKKKDQEDKPFIEVTKTFEGLTKAQIKELADANPPYTITLIQAETNTTKQLVMDVSKLNDILKGSDDKKVWTYTWKLEDCLDGTYKVSESNYGKDGYDVTVTVNGQQVTDSNDFSVSTKQASIKEYKQSRNTTMCSPKTFSINKVNLIVAKLTANEGYFVWTNTPVSISERKAIVKLISDKTNGIRFSPEAELKKCYFYSGNGIKDTLVFRNGEIKYDGQDKLTFDASKQWSMFAAGTYTFTETQNAEIQITNTYLEQTADLDLIKTSVSGTKFDGAEFKLYKKNDKGEYELQKFAYTDESGKDQTRETIQVINTDRSEAELKNLQSGQYYLEEVKAPEACMLLADKIYFKQEKGKITLTDKSGKVLADSPTMWTLSGTDGKYTLTVQNEILYSLPSAGGTGIYLYMIGGILLMFAAVWILYKNKCKEVLEK</sequence>
<keyword evidence="2" id="KW-1133">Transmembrane helix</keyword>
<keyword evidence="3" id="KW-0732">Signal</keyword>
<reference evidence="6 7" key="1">
    <citation type="submission" date="2015-09" db="EMBL/GenBank/DDBJ databases">
        <authorList>
            <consortium name="Pathogen Informatics"/>
        </authorList>
    </citation>
    <scope>NUCLEOTIDE SEQUENCE [LARGE SCALE GENOMIC DNA]</scope>
    <source>
        <strain evidence="6 7">2789STDY5834962</strain>
    </source>
</reference>
<dbReference type="InterPro" id="IPR011874">
    <property type="entry name" value="Fibro_Slime"/>
</dbReference>
<dbReference type="Pfam" id="PF13519">
    <property type="entry name" value="VWA_2"/>
    <property type="match status" value="1"/>
</dbReference>
<dbReference type="CDD" id="cd00198">
    <property type="entry name" value="vWFA"/>
    <property type="match status" value="1"/>
</dbReference>
<feature type="compositionally biased region" description="Polar residues" evidence="1">
    <location>
        <begin position="51"/>
        <end position="60"/>
    </location>
</feature>
<accession>A0A173RYJ5</accession>
<evidence type="ECO:0000259" key="5">
    <source>
        <dbReference type="PROSITE" id="PS51820"/>
    </source>
</evidence>
<feature type="domain" description="PA14" evidence="5">
    <location>
        <begin position="470"/>
        <end position="633"/>
    </location>
</feature>
<feature type="compositionally biased region" description="Polar residues" evidence="1">
    <location>
        <begin position="29"/>
        <end position="41"/>
    </location>
</feature>
<feature type="domain" description="VWFA" evidence="4">
    <location>
        <begin position="793"/>
        <end position="1013"/>
    </location>
</feature>
<dbReference type="SMART" id="SM00327">
    <property type="entry name" value="VWA"/>
    <property type="match status" value="1"/>
</dbReference>
<dbReference type="NCBIfam" id="TIGR02148">
    <property type="entry name" value="Fibro_Slime"/>
    <property type="match status" value="1"/>
</dbReference>
<feature type="compositionally biased region" description="Polar residues" evidence="1">
    <location>
        <begin position="1143"/>
        <end position="1155"/>
    </location>
</feature>
<keyword evidence="2" id="KW-0472">Membrane</keyword>
<keyword evidence="2" id="KW-0812">Transmembrane</keyword>
<dbReference type="Pfam" id="PF24558">
    <property type="entry name" value="DUF7604"/>
    <property type="match status" value="1"/>
</dbReference>
<dbReference type="Proteomes" id="UP000095727">
    <property type="component" value="Unassembled WGS sequence"/>
</dbReference>
<dbReference type="RefSeq" id="WP_055155970.1">
    <property type="nucleotide sequence ID" value="NZ_CYXR01000005.1"/>
</dbReference>
<dbReference type="InterPro" id="IPR055384">
    <property type="entry name" value="DUF7604"/>
</dbReference>
<dbReference type="PROSITE" id="PS51820">
    <property type="entry name" value="PA14"/>
    <property type="match status" value="1"/>
</dbReference>
<dbReference type="SUPFAM" id="SSF53300">
    <property type="entry name" value="vWA-like"/>
    <property type="match status" value="1"/>
</dbReference>
<feature type="region of interest" description="Disordered" evidence="1">
    <location>
        <begin position="29"/>
        <end position="116"/>
    </location>
</feature>
<evidence type="ECO:0000313" key="7">
    <source>
        <dbReference type="Proteomes" id="UP000095727"/>
    </source>
</evidence>
<dbReference type="InterPro" id="IPR036465">
    <property type="entry name" value="vWFA_dom_sf"/>
</dbReference>
<dbReference type="Gene3D" id="2.60.40.10">
    <property type="entry name" value="Immunoglobulins"/>
    <property type="match status" value="2"/>
</dbReference>
<feature type="signal peptide" evidence="3">
    <location>
        <begin position="1"/>
        <end position="28"/>
    </location>
</feature>
<dbReference type="InterPro" id="IPR002035">
    <property type="entry name" value="VWF_A"/>
</dbReference>
<name>A0A173RYJ5_9FIRM</name>
<evidence type="ECO:0000259" key="4">
    <source>
        <dbReference type="PROSITE" id="PS50234"/>
    </source>
</evidence>
<gene>
    <name evidence="6" type="ORF">ERS852574_00952</name>
</gene>
<dbReference type="Gene3D" id="3.40.50.410">
    <property type="entry name" value="von Willebrand factor, type A domain"/>
    <property type="match status" value="1"/>
</dbReference>
<evidence type="ECO:0000256" key="1">
    <source>
        <dbReference type="SAM" id="MobiDB-lite"/>
    </source>
</evidence>
<organism evidence="6 7">
    <name type="scientific">Coprococcus comes</name>
    <dbReference type="NCBI Taxonomy" id="410072"/>
    <lineage>
        <taxon>Bacteria</taxon>
        <taxon>Bacillati</taxon>
        <taxon>Bacillota</taxon>
        <taxon>Clostridia</taxon>
        <taxon>Lachnospirales</taxon>
        <taxon>Lachnospiraceae</taxon>
        <taxon>Coprococcus</taxon>
    </lineage>
</organism>
<evidence type="ECO:0000256" key="2">
    <source>
        <dbReference type="SAM" id="Phobius"/>
    </source>
</evidence>
<dbReference type="InterPro" id="IPR041033">
    <property type="entry name" value="SpaA_PFL_dom_1"/>
</dbReference>
<evidence type="ECO:0000313" key="6">
    <source>
        <dbReference type="EMBL" id="CUM82695.1"/>
    </source>
</evidence>
<feature type="transmembrane region" description="Helical" evidence="2">
    <location>
        <begin position="1710"/>
        <end position="1729"/>
    </location>
</feature>
<dbReference type="EMBL" id="CYXR01000005">
    <property type="protein sequence ID" value="CUM82695.1"/>
    <property type="molecule type" value="Genomic_DNA"/>
</dbReference>
<protein>
    <submittedName>
        <fullName evidence="6">Predicted outer membrane protein</fullName>
    </submittedName>
</protein>
<feature type="chain" id="PRO_5008011181" evidence="3">
    <location>
        <begin position="29"/>
        <end position="1739"/>
    </location>
</feature>
<proteinExistence type="predicted"/>
<dbReference type="InterPro" id="IPR013783">
    <property type="entry name" value="Ig-like_fold"/>
</dbReference>
<dbReference type="InterPro" id="IPR037524">
    <property type="entry name" value="PA14/GLEYA"/>
</dbReference>
<dbReference type="Pfam" id="PF17802">
    <property type="entry name" value="SpaA"/>
    <property type="match status" value="2"/>
</dbReference>
<dbReference type="SUPFAM" id="SSF49478">
    <property type="entry name" value="Cna protein B-type domain"/>
    <property type="match status" value="1"/>
</dbReference>
<feature type="compositionally biased region" description="Acidic residues" evidence="1">
    <location>
        <begin position="67"/>
        <end position="101"/>
    </location>
</feature>